<organism evidence="2 3">
    <name type="scientific">Strigamia maritima</name>
    <name type="common">European centipede</name>
    <name type="synonym">Geophilus maritimus</name>
    <dbReference type="NCBI Taxonomy" id="126957"/>
    <lineage>
        <taxon>Eukaryota</taxon>
        <taxon>Metazoa</taxon>
        <taxon>Ecdysozoa</taxon>
        <taxon>Arthropoda</taxon>
        <taxon>Myriapoda</taxon>
        <taxon>Chilopoda</taxon>
        <taxon>Pleurostigmophora</taxon>
        <taxon>Geophilomorpha</taxon>
        <taxon>Linotaeniidae</taxon>
        <taxon>Strigamia</taxon>
    </lineage>
</organism>
<accession>T1IHC1</accession>
<dbReference type="OMA" id="INENIVW"/>
<dbReference type="HOGENOM" id="CLU_023432_2_2_1"/>
<dbReference type="PANTHER" id="PTHR46585:SF1">
    <property type="entry name" value="CHROMO DOMAIN-CONTAINING PROTEIN"/>
    <property type="match status" value="1"/>
</dbReference>
<evidence type="ECO:0000313" key="3">
    <source>
        <dbReference type="Proteomes" id="UP000014500"/>
    </source>
</evidence>
<dbReference type="STRING" id="126957.T1IHC1"/>
<dbReference type="EMBL" id="AFFK01013380">
    <property type="status" value="NOT_ANNOTATED_CDS"/>
    <property type="molecule type" value="Genomic_DNA"/>
</dbReference>
<reference evidence="2" key="2">
    <citation type="submission" date="2015-02" db="UniProtKB">
        <authorList>
            <consortium name="EnsemblMetazoa"/>
        </authorList>
    </citation>
    <scope>IDENTIFICATION</scope>
</reference>
<dbReference type="CDD" id="cd00024">
    <property type="entry name" value="CD_CSD"/>
    <property type="match status" value="1"/>
</dbReference>
<keyword evidence="3" id="KW-1185">Reference proteome</keyword>
<protein>
    <recommendedName>
        <fullName evidence="1">Chromo domain-containing protein</fullName>
    </recommendedName>
</protein>
<dbReference type="InterPro" id="IPR000953">
    <property type="entry name" value="Chromo/chromo_shadow_dom"/>
</dbReference>
<dbReference type="PROSITE" id="PS50013">
    <property type="entry name" value="CHROMO_2"/>
    <property type="match status" value="1"/>
</dbReference>
<dbReference type="Proteomes" id="UP000014500">
    <property type="component" value="Unassembled WGS sequence"/>
</dbReference>
<name>T1IHC1_STRMM</name>
<dbReference type="eggNOG" id="KOG0017">
    <property type="taxonomic scope" value="Eukaryota"/>
</dbReference>
<dbReference type="InterPro" id="IPR023780">
    <property type="entry name" value="Chromo_domain"/>
</dbReference>
<evidence type="ECO:0000259" key="1">
    <source>
        <dbReference type="PROSITE" id="PS50013"/>
    </source>
</evidence>
<sequence length="144" mass="16959">MAPNEVNRTNEKEVWHRLYKDDGGKKRKFKYALGDHVRISKERAVFTKGYKPGWSVEMFTIESRAWGMHEAVYRLLDLNLEKIKGTFYKSELQKIGAPDRDKAYKIKKILKTRRTGRKREVLVRWSGYSSDFDSWEPASAVKDI</sequence>
<dbReference type="EnsemblMetazoa" id="SMAR000231-RA">
    <property type="protein sequence ID" value="SMAR000231-PA"/>
    <property type="gene ID" value="SMAR000231"/>
</dbReference>
<evidence type="ECO:0000313" key="2">
    <source>
        <dbReference type="EnsemblMetazoa" id="SMAR000231-PA"/>
    </source>
</evidence>
<dbReference type="GO" id="GO:0005694">
    <property type="term" value="C:chromosome"/>
    <property type="evidence" value="ECO:0007669"/>
    <property type="project" value="UniProtKB-ARBA"/>
</dbReference>
<dbReference type="Gene3D" id="2.40.50.40">
    <property type="match status" value="1"/>
</dbReference>
<dbReference type="InterPro" id="IPR016197">
    <property type="entry name" value="Chromo-like_dom_sf"/>
</dbReference>
<dbReference type="PhylomeDB" id="T1IHC1"/>
<proteinExistence type="predicted"/>
<feature type="domain" description="Chromo" evidence="1">
    <location>
        <begin position="104"/>
        <end position="144"/>
    </location>
</feature>
<dbReference type="AlphaFoldDB" id="T1IHC1"/>
<dbReference type="Pfam" id="PF00385">
    <property type="entry name" value="Chromo"/>
    <property type="match status" value="1"/>
</dbReference>
<dbReference type="PANTHER" id="PTHR46585">
    <property type="entry name" value="INTEGRASE CORE DOMAIN CONTAINING PROTEIN"/>
    <property type="match status" value="1"/>
</dbReference>
<dbReference type="SUPFAM" id="SSF54160">
    <property type="entry name" value="Chromo domain-like"/>
    <property type="match status" value="1"/>
</dbReference>
<reference evidence="3" key="1">
    <citation type="submission" date="2011-05" db="EMBL/GenBank/DDBJ databases">
        <authorList>
            <person name="Richards S.R."/>
            <person name="Qu J."/>
            <person name="Jiang H."/>
            <person name="Jhangiani S.N."/>
            <person name="Agravi P."/>
            <person name="Goodspeed R."/>
            <person name="Gross S."/>
            <person name="Mandapat C."/>
            <person name="Jackson L."/>
            <person name="Mathew T."/>
            <person name="Pu L."/>
            <person name="Thornton R."/>
            <person name="Saada N."/>
            <person name="Wilczek-Boney K.B."/>
            <person name="Lee S."/>
            <person name="Kovar C."/>
            <person name="Wu Y."/>
            <person name="Scherer S.E."/>
            <person name="Worley K.C."/>
            <person name="Muzny D.M."/>
            <person name="Gibbs R."/>
        </authorList>
    </citation>
    <scope>NUCLEOTIDE SEQUENCE</scope>
    <source>
        <strain evidence="3">Brora</strain>
    </source>
</reference>